<evidence type="ECO:0000256" key="4">
    <source>
        <dbReference type="PROSITE-ProRule" id="PRU00176"/>
    </source>
</evidence>
<feature type="compositionally biased region" description="Low complexity" evidence="5">
    <location>
        <begin position="1"/>
        <end position="14"/>
    </location>
</feature>
<dbReference type="Proteomes" id="UP000198341">
    <property type="component" value="Chromosome 13"/>
</dbReference>
<name>K8EMC4_9CHLO</name>
<feature type="compositionally biased region" description="Basic and acidic residues" evidence="5">
    <location>
        <begin position="65"/>
        <end position="82"/>
    </location>
</feature>
<keyword evidence="1" id="KW-0507">mRNA processing</keyword>
<dbReference type="PANTHER" id="PTHR23139">
    <property type="entry name" value="RNA-BINDING PROTEIN"/>
    <property type="match status" value="1"/>
</dbReference>
<dbReference type="GeneID" id="19012048"/>
<evidence type="ECO:0000256" key="5">
    <source>
        <dbReference type="SAM" id="MobiDB-lite"/>
    </source>
</evidence>
<evidence type="ECO:0000256" key="3">
    <source>
        <dbReference type="ARBA" id="ARBA00023187"/>
    </source>
</evidence>
<dbReference type="InterPro" id="IPR035979">
    <property type="entry name" value="RBD_domain_sf"/>
</dbReference>
<dbReference type="OrthoDB" id="431068at2759"/>
<keyword evidence="2 4" id="KW-0694">RNA-binding</keyword>
<dbReference type="InterPro" id="IPR012677">
    <property type="entry name" value="Nucleotide-bd_a/b_plait_sf"/>
</dbReference>
<evidence type="ECO:0000256" key="2">
    <source>
        <dbReference type="ARBA" id="ARBA00022884"/>
    </source>
</evidence>
<evidence type="ECO:0000313" key="8">
    <source>
        <dbReference type="Proteomes" id="UP000198341"/>
    </source>
</evidence>
<gene>
    <name evidence="7" type="ordered locus">Bathy13g00750</name>
</gene>
<dbReference type="AlphaFoldDB" id="K8EMC4"/>
<keyword evidence="3" id="KW-0508">mRNA splicing</keyword>
<dbReference type="GO" id="GO:0006397">
    <property type="term" value="P:mRNA processing"/>
    <property type="evidence" value="ECO:0007669"/>
    <property type="project" value="UniProtKB-KW"/>
</dbReference>
<sequence>MRTNETNAKNTTTKSISNPYGELSGDDEDDDEVTEERRRRRRKTFGGGKEEGEQYQHHHRFGGGGERRRSRREEEGEEDYYRRRQHRPPRRRYDDEDDEDEYDDYGRASRGYHRRGRRSSASPSPPSRGRSRSPGIERRRRRRRSEEEEENENRGRPKFGVPEEMEKFHEAELPNGKNKSTRRSFDRPIGGGTAEKANGSHHQMPQGRQHGRDIERNAQNRLNMAQQWLQSNGYEETQKQNEILRKRREVYVGNLIQGVVTPNILADVFNAILKKVAPKLCEREVAGNPVVNVIMDSQGSFGFVELRCFEMAQIALRFDKVDVCGRPMNVGRPKGYIEDPRVGDDCPQEVVDSMVEFGGSLDDDEAKAKEKELAKAKAAAAAAAAAKIAAKMKTTTTVENFRKKKKNESALLKSVNMRLENLLSLDEVEAAEKKDKDGAEAILEQLLQTCLEECERTVGMVMALAVPTPTQDVFDNPELRKGGARCYVKFDSEAVAEKGVSKMNGREFGVDNVIKASLVTDEEFVKASENVWV</sequence>
<keyword evidence="8" id="KW-1185">Reference proteome</keyword>
<evidence type="ECO:0000313" key="7">
    <source>
        <dbReference type="EMBL" id="CCO19206.1"/>
    </source>
</evidence>
<dbReference type="PROSITE" id="PS50102">
    <property type="entry name" value="RRM"/>
    <property type="match status" value="1"/>
</dbReference>
<proteinExistence type="predicted"/>
<dbReference type="Gene3D" id="3.30.70.330">
    <property type="match status" value="2"/>
</dbReference>
<feature type="domain" description="RRM" evidence="6">
    <location>
        <begin position="248"/>
        <end position="335"/>
    </location>
</feature>
<feature type="compositionally biased region" description="Acidic residues" evidence="5">
    <location>
        <begin position="24"/>
        <end position="34"/>
    </location>
</feature>
<dbReference type="InterPro" id="IPR000504">
    <property type="entry name" value="RRM_dom"/>
</dbReference>
<dbReference type="SUPFAM" id="SSF54928">
    <property type="entry name" value="RNA-binding domain, RBD"/>
    <property type="match status" value="1"/>
</dbReference>
<reference evidence="7 8" key="1">
    <citation type="submission" date="2011-10" db="EMBL/GenBank/DDBJ databases">
        <authorList>
            <person name="Genoscope - CEA"/>
        </authorList>
    </citation>
    <scope>NUCLEOTIDE SEQUENCE [LARGE SCALE GENOMIC DNA]</scope>
    <source>
        <strain evidence="7 8">RCC 1105</strain>
    </source>
</reference>
<dbReference type="eggNOG" id="ENOG502SAY3">
    <property type="taxonomic scope" value="Eukaryota"/>
</dbReference>
<dbReference type="EMBL" id="FO082266">
    <property type="protein sequence ID" value="CCO19206.1"/>
    <property type="molecule type" value="Genomic_DNA"/>
</dbReference>
<evidence type="ECO:0000256" key="1">
    <source>
        <dbReference type="ARBA" id="ARBA00022664"/>
    </source>
</evidence>
<protein>
    <recommendedName>
        <fullName evidence="6">RRM domain-containing protein</fullName>
    </recommendedName>
</protein>
<dbReference type="GO" id="GO:0003723">
    <property type="term" value="F:RNA binding"/>
    <property type="evidence" value="ECO:0007669"/>
    <property type="project" value="UniProtKB-UniRule"/>
</dbReference>
<dbReference type="SMART" id="SM00360">
    <property type="entry name" value="RRM"/>
    <property type="match status" value="1"/>
</dbReference>
<organism evidence="7 8">
    <name type="scientific">Bathycoccus prasinos</name>
    <dbReference type="NCBI Taxonomy" id="41875"/>
    <lineage>
        <taxon>Eukaryota</taxon>
        <taxon>Viridiplantae</taxon>
        <taxon>Chlorophyta</taxon>
        <taxon>Mamiellophyceae</taxon>
        <taxon>Mamiellales</taxon>
        <taxon>Bathycoccaceae</taxon>
        <taxon>Bathycoccus</taxon>
    </lineage>
</organism>
<evidence type="ECO:0000259" key="6">
    <source>
        <dbReference type="PROSITE" id="PS50102"/>
    </source>
</evidence>
<dbReference type="GO" id="GO:0008380">
    <property type="term" value="P:RNA splicing"/>
    <property type="evidence" value="ECO:0007669"/>
    <property type="project" value="UniProtKB-KW"/>
</dbReference>
<dbReference type="STRING" id="41875.K8EMC4"/>
<dbReference type="KEGG" id="bpg:Bathy13g00750"/>
<feature type="region of interest" description="Disordered" evidence="5">
    <location>
        <begin position="1"/>
        <end position="210"/>
    </location>
</feature>
<dbReference type="RefSeq" id="XP_007509403.1">
    <property type="nucleotide sequence ID" value="XM_007509341.1"/>
</dbReference>
<accession>K8EMC4</accession>